<feature type="active site" description="Acyl-thioester intermediate" evidence="4">
    <location>
        <position position="89"/>
    </location>
</feature>
<dbReference type="RefSeq" id="WP_090311768.1">
    <property type="nucleotide sequence ID" value="NZ_FNZE01000010.1"/>
</dbReference>
<feature type="active site" description="Proton acceptor" evidence="4">
    <location>
        <position position="369"/>
    </location>
</feature>
<evidence type="ECO:0000313" key="8">
    <source>
        <dbReference type="EMBL" id="SEJ53556.1"/>
    </source>
</evidence>
<organism evidence="8 9">
    <name type="scientific">Pseudomonas linyingensis</name>
    <dbReference type="NCBI Taxonomy" id="915471"/>
    <lineage>
        <taxon>Bacteria</taxon>
        <taxon>Pseudomonadati</taxon>
        <taxon>Pseudomonadota</taxon>
        <taxon>Gammaproteobacteria</taxon>
        <taxon>Pseudomonadales</taxon>
        <taxon>Pseudomonadaceae</taxon>
        <taxon>Pseudomonas</taxon>
    </lineage>
</organism>
<accession>A0A1H6ZLI9</accession>
<evidence type="ECO:0000313" key="9">
    <source>
        <dbReference type="Proteomes" id="UP000242930"/>
    </source>
</evidence>
<dbReference type="SUPFAM" id="SSF53901">
    <property type="entry name" value="Thiolase-like"/>
    <property type="match status" value="2"/>
</dbReference>
<dbReference type="OrthoDB" id="9764638at2"/>
<evidence type="ECO:0000256" key="3">
    <source>
        <dbReference type="ARBA" id="ARBA00023315"/>
    </source>
</evidence>
<dbReference type="AlphaFoldDB" id="A0A1H6ZLI9"/>
<evidence type="ECO:0000256" key="1">
    <source>
        <dbReference type="ARBA" id="ARBA00010982"/>
    </source>
</evidence>
<dbReference type="Pfam" id="PF02803">
    <property type="entry name" value="Thiolase_C"/>
    <property type="match status" value="1"/>
</dbReference>
<feature type="active site" description="Proton acceptor" evidence="4">
    <location>
        <position position="339"/>
    </location>
</feature>
<feature type="domain" description="Thiolase C-terminal" evidence="7">
    <location>
        <begin position="261"/>
        <end position="382"/>
    </location>
</feature>
<comment type="similarity">
    <text evidence="1 5">Belongs to the thiolase-like superfamily. Thiolase family.</text>
</comment>
<protein>
    <submittedName>
        <fullName evidence="8">Acetyl-CoA C-acetyltransferase</fullName>
    </submittedName>
</protein>
<dbReference type="EMBL" id="FNZE01000010">
    <property type="protein sequence ID" value="SEJ53556.1"/>
    <property type="molecule type" value="Genomic_DNA"/>
</dbReference>
<dbReference type="InterPro" id="IPR002155">
    <property type="entry name" value="Thiolase"/>
</dbReference>
<dbReference type="CDD" id="cd00751">
    <property type="entry name" value="thiolase"/>
    <property type="match status" value="1"/>
</dbReference>
<evidence type="ECO:0000259" key="7">
    <source>
        <dbReference type="Pfam" id="PF02803"/>
    </source>
</evidence>
<dbReference type="InterPro" id="IPR020616">
    <property type="entry name" value="Thiolase_N"/>
</dbReference>
<feature type="domain" description="Thiolase N-terminal" evidence="6">
    <location>
        <begin position="5"/>
        <end position="252"/>
    </location>
</feature>
<keyword evidence="3 5" id="KW-0012">Acyltransferase</keyword>
<dbReference type="Proteomes" id="UP000242930">
    <property type="component" value="Unassembled WGS sequence"/>
</dbReference>
<dbReference type="NCBIfam" id="TIGR01930">
    <property type="entry name" value="AcCoA-C-Actrans"/>
    <property type="match status" value="1"/>
</dbReference>
<gene>
    <name evidence="8" type="ORF">SAMN05216201_110116</name>
</gene>
<reference evidence="9" key="1">
    <citation type="submission" date="2016-10" db="EMBL/GenBank/DDBJ databases">
        <authorList>
            <person name="Varghese N."/>
            <person name="Submissions S."/>
        </authorList>
    </citation>
    <scope>NUCLEOTIDE SEQUENCE [LARGE SCALE GENOMIC DNA]</scope>
    <source>
        <strain evidence="9">LMG 25967</strain>
    </source>
</reference>
<dbReference type="InterPro" id="IPR020617">
    <property type="entry name" value="Thiolase_C"/>
</dbReference>
<dbReference type="PANTHER" id="PTHR43365">
    <property type="entry name" value="BLR7806 PROTEIN"/>
    <property type="match status" value="1"/>
</dbReference>
<dbReference type="InterPro" id="IPR020613">
    <property type="entry name" value="Thiolase_CS"/>
</dbReference>
<sequence>MAEAYIVDALRSPTGKRKGGLSHVHAIDLGAHVLKALVQRNPIPAHEYDDVIFGCVDTIGSQAGDIARTSWLAAGLPLNVPGTTVDRQCGSSQQAVHFAAQAVMSGTQDVVAVGGVQTMTQIPISSAMLAGQPLGFADPFSGSKGWQARFGDQPVNQFYAAQRIADHWQLSRAQMEAFALESHQRALSAIAGGRFTREIVPLEGVWYDETPRETTLEKMASLETVGAEYPSITAAVSSQTCDASAALLVVSEAALKRYGLTPRARIHHISVRGDDPIWHLTAPIEATRHALKKAGMTMNDIDRVEINEAFASVVMAWAKELDYDPARTNANGGAIALGHPLGATGARLLTTLLHELERTGGRYGLQTMCEGGGQANVTIIERL</sequence>
<dbReference type="PROSITE" id="PS00737">
    <property type="entry name" value="THIOLASE_2"/>
    <property type="match status" value="1"/>
</dbReference>
<name>A0A1H6ZLI9_9PSED</name>
<evidence type="ECO:0000256" key="2">
    <source>
        <dbReference type="ARBA" id="ARBA00022679"/>
    </source>
</evidence>
<evidence type="ECO:0000256" key="4">
    <source>
        <dbReference type="PIRSR" id="PIRSR000429-1"/>
    </source>
</evidence>
<dbReference type="PANTHER" id="PTHR43365:SF1">
    <property type="entry name" value="ACETYL-COA C-ACYLTRANSFERASE"/>
    <property type="match status" value="1"/>
</dbReference>
<dbReference type="STRING" id="915471.SAMN05216201_110116"/>
<dbReference type="PIRSF" id="PIRSF000429">
    <property type="entry name" value="Ac-CoA_Ac_transf"/>
    <property type="match status" value="1"/>
</dbReference>
<dbReference type="InterPro" id="IPR016039">
    <property type="entry name" value="Thiolase-like"/>
</dbReference>
<keyword evidence="2 5" id="KW-0808">Transferase</keyword>
<dbReference type="NCBIfam" id="NF005865">
    <property type="entry name" value="PRK07801.1"/>
    <property type="match status" value="1"/>
</dbReference>
<evidence type="ECO:0000256" key="5">
    <source>
        <dbReference type="RuleBase" id="RU003557"/>
    </source>
</evidence>
<evidence type="ECO:0000259" key="6">
    <source>
        <dbReference type="Pfam" id="PF00108"/>
    </source>
</evidence>
<keyword evidence="9" id="KW-1185">Reference proteome</keyword>
<dbReference type="GO" id="GO:0003988">
    <property type="term" value="F:acetyl-CoA C-acyltransferase activity"/>
    <property type="evidence" value="ECO:0007669"/>
    <property type="project" value="UniProtKB-ARBA"/>
</dbReference>
<dbReference type="Pfam" id="PF00108">
    <property type="entry name" value="Thiolase_N"/>
    <property type="match status" value="1"/>
</dbReference>
<proteinExistence type="inferred from homology"/>
<dbReference type="Gene3D" id="3.40.47.10">
    <property type="match status" value="2"/>
</dbReference>